<dbReference type="PANTHER" id="PTHR44154:SF1">
    <property type="entry name" value="QUINONE OXIDOREDUCTASE"/>
    <property type="match status" value="1"/>
</dbReference>
<feature type="domain" description="Enoyl reductase (ER)" evidence="6">
    <location>
        <begin position="10"/>
        <end position="328"/>
    </location>
</feature>
<dbReference type="SUPFAM" id="SSF50129">
    <property type="entry name" value="GroES-like"/>
    <property type="match status" value="1"/>
</dbReference>
<dbReference type="GO" id="GO:0003723">
    <property type="term" value="F:RNA binding"/>
    <property type="evidence" value="ECO:0007669"/>
    <property type="project" value="UniProtKB-KW"/>
</dbReference>
<evidence type="ECO:0000256" key="2">
    <source>
        <dbReference type="ARBA" id="ARBA00011881"/>
    </source>
</evidence>
<evidence type="ECO:0000259" key="6">
    <source>
        <dbReference type="SMART" id="SM00829"/>
    </source>
</evidence>
<comment type="subcellular location">
    <subcellularLocation>
        <location evidence="1">Cytoplasm</location>
    </subcellularLocation>
</comment>
<accession>A0A1H8CQC5</accession>
<dbReference type="InterPro" id="IPR036291">
    <property type="entry name" value="NAD(P)-bd_dom_sf"/>
</dbReference>
<keyword evidence="3" id="KW-0963">Cytoplasm</keyword>
<protein>
    <submittedName>
        <fullName evidence="7">NADPH2:quinone reductase</fullName>
    </submittedName>
</protein>
<dbReference type="Gene3D" id="3.40.50.720">
    <property type="entry name" value="NAD(P)-binding Rossmann-like Domain"/>
    <property type="match status" value="1"/>
</dbReference>
<organism evidence="7 8">
    <name type="scientific">Lihuaxuella thermophila</name>
    <dbReference type="NCBI Taxonomy" id="1173111"/>
    <lineage>
        <taxon>Bacteria</taxon>
        <taxon>Bacillati</taxon>
        <taxon>Bacillota</taxon>
        <taxon>Bacilli</taxon>
        <taxon>Bacillales</taxon>
        <taxon>Thermoactinomycetaceae</taxon>
        <taxon>Lihuaxuella</taxon>
    </lineage>
</organism>
<evidence type="ECO:0000256" key="5">
    <source>
        <dbReference type="ARBA" id="ARBA00022884"/>
    </source>
</evidence>
<dbReference type="EMBL" id="FOCQ01000004">
    <property type="protein sequence ID" value="SEM96498.1"/>
    <property type="molecule type" value="Genomic_DNA"/>
</dbReference>
<dbReference type="Pfam" id="PF13602">
    <property type="entry name" value="ADH_zinc_N_2"/>
    <property type="match status" value="1"/>
</dbReference>
<dbReference type="PANTHER" id="PTHR44154">
    <property type="entry name" value="QUINONE OXIDOREDUCTASE"/>
    <property type="match status" value="1"/>
</dbReference>
<proteinExistence type="predicted"/>
<evidence type="ECO:0000256" key="3">
    <source>
        <dbReference type="ARBA" id="ARBA00022490"/>
    </source>
</evidence>
<dbReference type="RefSeq" id="WP_425283821.1">
    <property type="nucleotide sequence ID" value="NZ_FOCQ01000004.1"/>
</dbReference>
<keyword evidence="5" id="KW-0694">RNA-binding</keyword>
<dbReference type="InterPro" id="IPR013154">
    <property type="entry name" value="ADH-like_N"/>
</dbReference>
<dbReference type="GO" id="GO:0016491">
    <property type="term" value="F:oxidoreductase activity"/>
    <property type="evidence" value="ECO:0007669"/>
    <property type="project" value="InterPro"/>
</dbReference>
<evidence type="ECO:0000313" key="8">
    <source>
        <dbReference type="Proteomes" id="UP000199695"/>
    </source>
</evidence>
<dbReference type="Proteomes" id="UP000199695">
    <property type="component" value="Unassembled WGS sequence"/>
</dbReference>
<dbReference type="CDD" id="cd08272">
    <property type="entry name" value="MDR6"/>
    <property type="match status" value="1"/>
</dbReference>
<dbReference type="Gene3D" id="3.90.180.10">
    <property type="entry name" value="Medium-chain alcohol dehydrogenases, catalytic domain"/>
    <property type="match status" value="1"/>
</dbReference>
<dbReference type="InterPro" id="IPR002364">
    <property type="entry name" value="Quin_OxRdtase/zeta-crystal_CS"/>
</dbReference>
<dbReference type="SUPFAM" id="SSF51735">
    <property type="entry name" value="NAD(P)-binding Rossmann-fold domains"/>
    <property type="match status" value="1"/>
</dbReference>
<evidence type="ECO:0000313" key="7">
    <source>
        <dbReference type="EMBL" id="SEM96498.1"/>
    </source>
</evidence>
<dbReference type="GO" id="GO:0005737">
    <property type="term" value="C:cytoplasm"/>
    <property type="evidence" value="ECO:0007669"/>
    <property type="project" value="UniProtKB-SubCell"/>
</dbReference>
<dbReference type="Pfam" id="PF08240">
    <property type="entry name" value="ADH_N"/>
    <property type="match status" value="1"/>
</dbReference>
<dbReference type="AlphaFoldDB" id="A0A1H8CQC5"/>
<dbReference type="InterPro" id="IPR020843">
    <property type="entry name" value="ER"/>
</dbReference>
<comment type="subunit">
    <text evidence="2">Homotetramer.</text>
</comment>
<gene>
    <name evidence="7" type="ORF">SAMN05444955_10420</name>
</gene>
<evidence type="ECO:0000256" key="1">
    <source>
        <dbReference type="ARBA" id="ARBA00004496"/>
    </source>
</evidence>
<dbReference type="PROSITE" id="PS01162">
    <property type="entry name" value="QOR_ZETA_CRYSTAL"/>
    <property type="match status" value="1"/>
</dbReference>
<dbReference type="InterPro" id="IPR011032">
    <property type="entry name" value="GroES-like_sf"/>
</dbReference>
<reference evidence="7 8" key="1">
    <citation type="submission" date="2016-10" db="EMBL/GenBank/DDBJ databases">
        <authorList>
            <person name="de Groot N.N."/>
        </authorList>
    </citation>
    <scope>NUCLEOTIDE SEQUENCE [LARGE SCALE GENOMIC DNA]</scope>
    <source>
        <strain evidence="7 8">DSM 46701</strain>
    </source>
</reference>
<name>A0A1H8CQC5_9BACL</name>
<dbReference type="GO" id="GO:0008270">
    <property type="term" value="F:zinc ion binding"/>
    <property type="evidence" value="ECO:0007669"/>
    <property type="project" value="InterPro"/>
</dbReference>
<dbReference type="STRING" id="1173111.SAMN05444955_10420"/>
<keyword evidence="8" id="KW-1185">Reference proteome</keyword>
<sequence length="333" mass="35632">MRVQAITQFGGPEVFQSMETDRPKVLPGHVLIRVAASSVNPIDMKIRSGFVPALAPAFPAVLHGDVAGVIEETGEGVTSFQPGDEVYACAGGFKNTPGGALADYMLADARLVAHKPKSLSFREAAALPLVSITAWEALIDRAQIQPGQKVLIHGAAGGVGHVAIQIAKAKGAQVYTTASSEEKLKIARDLGADVAINYRRQSVREYVDQYTDGQGFDVVFDTVGGANIDRSFEAAKVKGTVVTIATRSTHDLTPMHNKGLTLHAVFMILPILTGEDVSHHGQILKQIAQWVDEGTLRPLLDSKSYKFSEASLAHKRLESGQAIGKVTLVNENF</sequence>
<evidence type="ECO:0000256" key="4">
    <source>
        <dbReference type="ARBA" id="ARBA00022857"/>
    </source>
</evidence>
<dbReference type="InterPro" id="IPR051603">
    <property type="entry name" value="Zinc-ADH_QOR/CCCR"/>
</dbReference>
<dbReference type="SMART" id="SM00829">
    <property type="entry name" value="PKS_ER"/>
    <property type="match status" value="1"/>
</dbReference>
<keyword evidence="4" id="KW-0521">NADP</keyword>